<reference evidence="1" key="1">
    <citation type="journal article" date="2023" name="PLoS Negl. Trop. Dis.">
        <title>A genome sequence for Biomphalaria pfeifferi, the major vector snail for the human-infecting parasite Schistosoma mansoni.</title>
        <authorList>
            <person name="Bu L."/>
            <person name="Lu L."/>
            <person name="Laidemitt M.R."/>
            <person name="Zhang S.M."/>
            <person name="Mutuku M."/>
            <person name="Mkoji G."/>
            <person name="Steinauer M."/>
            <person name="Loker E.S."/>
        </authorList>
    </citation>
    <scope>NUCLEOTIDE SEQUENCE</scope>
    <source>
        <strain evidence="1">KasaAsao</strain>
    </source>
</reference>
<accession>A0AAD8FIL1</accession>
<reference evidence="1" key="2">
    <citation type="submission" date="2023-04" db="EMBL/GenBank/DDBJ databases">
        <authorList>
            <person name="Bu L."/>
            <person name="Lu L."/>
            <person name="Laidemitt M.R."/>
            <person name="Zhang S.M."/>
            <person name="Mutuku M."/>
            <person name="Mkoji G."/>
            <person name="Steinauer M."/>
            <person name="Loker E.S."/>
        </authorList>
    </citation>
    <scope>NUCLEOTIDE SEQUENCE</scope>
    <source>
        <strain evidence="1">KasaAsao</strain>
        <tissue evidence="1">Whole Snail</tissue>
    </source>
</reference>
<proteinExistence type="predicted"/>
<dbReference type="EMBL" id="JASAOG010000011">
    <property type="protein sequence ID" value="KAK0066392.1"/>
    <property type="molecule type" value="Genomic_DNA"/>
</dbReference>
<keyword evidence="2" id="KW-1185">Reference proteome</keyword>
<evidence type="ECO:0000313" key="1">
    <source>
        <dbReference type="EMBL" id="KAK0066392.1"/>
    </source>
</evidence>
<evidence type="ECO:0000313" key="2">
    <source>
        <dbReference type="Proteomes" id="UP001233172"/>
    </source>
</evidence>
<gene>
    <name evidence="1" type="ORF">Bpfe_004513</name>
</gene>
<organism evidence="1 2">
    <name type="scientific">Biomphalaria pfeifferi</name>
    <name type="common">Bloodfluke planorb</name>
    <name type="synonym">Freshwater snail</name>
    <dbReference type="NCBI Taxonomy" id="112525"/>
    <lineage>
        <taxon>Eukaryota</taxon>
        <taxon>Metazoa</taxon>
        <taxon>Spiralia</taxon>
        <taxon>Lophotrochozoa</taxon>
        <taxon>Mollusca</taxon>
        <taxon>Gastropoda</taxon>
        <taxon>Heterobranchia</taxon>
        <taxon>Euthyneura</taxon>
        <taxon>Panpulmonata</taxon>
        <taxon>Hygrophila</taxon>
        <taxon>Lymnaeoidea</taxon>
        <taxon>Planorbidae</taxon>
        <taxon>Biomphalaria</taxon>
    </lineage>
</organism>
<dbReference type="Proteomes" id="UP001233172">
    <property type="component" value="Unassembled WGS sequence"/>
</dbReference>
<comment type="caution">
    <text evidence="1">The sequence shown here is derived from an EMBL/GenBank/DDBJ whole genome shotgun (WGS) entry which is preliminary data.</text>
</comment>
<sequence>MICLPPHCTHRIQPLDVSFMKQVSTYYDSELQVWLRSLPGRVITEFQIASVFAKAYLRASSLATAVGGFEKKGICPVKRIILQDWEYLRQRDDRYTGSTCIK</sequence>
<dbReference type="AlphaFoldDB" id="A0AAD8FIL1"/>
<protein>
    <submittedName>
        <fullName evidence="1">Tigger transposable element-derived protein 4</fullName>
    </submittedName>
</protein>
<name>A0AAD8FIL1_BIOPF</name>